<dbReference type="Proteomes" id="UP000193207">
    <property type="component" value="Unassembled WGS sequence"/>
</dbReference>
<feature type="transmembrane region" description="Helical" evidence="2">
    <location>
        <begin position="19"/>
        <end position="38"/>
    </location>
</feature>
<dbReference type="AlphaFoldDB" id="A0A1X6ZSB1"/>
<reference evidence="3 4" key="1">
    <citation type="submission" date="2017-03" db="EMBL/GenBank/DDBJ databases">
        <authorList>
            <person name="Afonso C.L."/>
            <person name="Miller P.J."/>
            <person name="Scott M.A."/>
            <person name="Spackman E."/>
            <person name="Goraichik I."/>
            <person name="Dimitrov K.M."/>
            <person name="Suarez D.L."/>
            <person name="Swayne D.E."/>
        </authorList>
    </citation>
    <scope>NUCLEOTIDE SEQUENCE [LARGE SCALE GENOMIC DNA]</scope>
    <source>
        <strain evidence="3 4">CECT 8110</strain>
    </source>
</reference>
<keyword evidence="2" id="KW-1133">Transmembrane helix</keyword>
<name>A0A1X6ZSB1_9RHOB</name>
<proteinExistence type="predicted"/>
<dbReference type="OrthoDB" id="7779177at2"/>
<keyword evidence="2" id="KW-0812">Transmembrane</keyword>
<sequence length="87" mass="9315">MSPPDTEPQRDKRRHRGPLIMMALVVAFGVGIILYWIVEEASMAPGPEGGEEERPAADITEGDVNAPDAAQTETVAPSDGEVEIEAE</sequence>
<organism evidence="3 4">
    <name type="scientific">Roseovarius halotolerans</name>
    <dbReference type="NCBI Taxonomy" id="505353"/>
    <lineage>
        <taxon>Bacteria</taxon>
        <taxon>Pseudomonadati</taxon>
        <taxon>Pseudomonadota</taxon>
        <taxon>Alphaproteobacteria</taxon>
        <taxon>Rhodobacterales</taxon>
        <taxon>Roseobacteraceae</taxon>
        <taxon>Roseovarius</taxon>
    </lineage>
</organism>
<evidence type="ECO:0000313" key="3">
    <source>
        <dbReference type="EMBL" id="SLN59820.1"/>
    </source>
</evidence>
<feature type="region of interest" description="Disordered" evidence="1">
    <location>
        <begin position="44"/>
        <end position="87"/>
    </location>
</feature>
<keyword evidence="2" id="KW-0472">Membrane</keyword>
<keyword evidence="4" id="KW-1185">Reference proteome</keyword>
<evidence type="ECO:0000256" key="1">
    <source>
        <dbReference type="SAM" id="MobiDB-lite"/>
    </source>
</evidence>
<protein>
    <submittedName>
        <fullName evidence="3">Uncharacterized protein</fullName>
    </submittedName>
</protein>
<evidence type="ECO:0000256" key="2">
    <source>
        <dbReference type="SAM" id="Phobius"/>
    </source>
</evidence>
<dbReference type="EMBL" id="FWFU01000004">
    <property type="protein sequence ID" value="SLN59820.1"/>
    <property type="molecule type" value="Genomic_DNA"/>
</dbReference>
<dbReference type="RefSeq" id="WP_085818861.1">
    <property type="nucleotide sequence ID" value="NZ_FWFU01000004.1"/>
</dbReference>
<evidence type="ECO:0000313" key="4">
    <source>
        <dbReference type="Proteomes" id="UP000193207"/>
    </source>
</evidence>
<gene>
    <name evidence="3" type="ORF">ROH8110_03347</name>
</gene>
<accession>A0A1X6ZSB1</accession>